<keyword evidence="3 8" id="KW-0547">Nucleotide-binding</keyword>
<dbReference type="Gene3D" id="3.30.1370.110">
    <property type="match status" value="1"/>
</dbReference>
<dbReference type="SUPFAM" id="SSF160443">
    <property type="entry name" value="SMR domain-like"/>
    <property type="match status" value="1"/>
</dbReference>
<dbReference type="PROSITE" id="PS50828">
    <property type="entry name" value="SMR"/>
    <property type="match status" value="1"/>
</dbReference>
<keyword evidence="7 8" id="KW-0238">DNA-binding</keyword>
<dbReference type="NCBIfam" id="TIGR01069">
    <property type="entry name" value="mutS2"/>
    <property type="match status" value="1"/>
</dbReference>
<dbReference type="Pfam" id="PF01713">
    <property type="entry name" value="Smr"/>
    <property type="match status" value="1"/>
</dbReference>
<comment type="caution">
    <text evidence="11">The sequence shown here is derived from an EMBL/GenBank/DDBJ whole genome shotgun (WGS) entry which is preliminary data.</text>
</comment>
<dbReference type="SMART" id="SM00534">
    <property type="entry name" value="MUTSac"/>
    <property type="match status" value="1"/>
</dbReference>
<dbReference type="InterPro" id="IPR000432">
    <property type="entry name" value="DNA_mismatch_repair_MutS_C"/>
</dbReference>
<dbReference type="InterPro" id="IPR036063">
    <property type="entry name" value="Smr_dom_sf"/>
</dbReference>
<evidence type="ECO:0000256" key="5">
    <source>
        <dbReference type="ARBA" id="ARBA00022840"/>
    </source>
</evidence>
<dbReference type="InterPro" id="IPR005747">
    <property type="entry name" value="MutS2"/>
</dbReference>
<keyword evidence="9" id="KW-0175">Coiled coil</keyword>
<evidence type="ECO:0000256" key="2">
    <source>
        <dbReference type="ARBA" id="ARBA00022730"/>
    </source>
</evidence>
<dbReference type="GO" id="GO:0005524">
    <property type="term" value="F:ATP binding"/>
    <property type="evidence" value="ECO:0007669"/>
    <property type="project" value="UniProtKB-UniRule"/>
</dbReference>
<dbReference type="GO" id="GO:0006298">
    <property type="term" value="P:mismatch repair"/>
    <property type="evidence" value="ECO:0007669"/>
    <property type="project" value="InterPro"/>
</dbReference>
<protein>
    <recommendedName>
        <fullName evidence="8">Endonuclease MutS2</fullName>
        <ecNumber evidence="8">3.1.-.-</ecNumber>
    </recommendedName>
    <alternativeName>
        <fullName evidence="8">Ribosome-associated protein quality control-upstream factor</fullName>
        <shortName evidence="8">RQC-upstream factor</shortName>
        <shortName evidence="8">RqcU</shortName>
        <ecNumber evidence="8">3.6.4.-</ecNumber>
    </alternativeName>
</protein>
<comment type="function">
    <text evidence="8">Endonuclease that is involved in the suppression of homologous recombination and thus may have a key role in the control of bacterial genetic diversity.</text>
</comment>
<feature type="domain" description="Smr" evidence="10">
    <location>
        <begin position="717"/>
        <end position="792"/>
    </location>
</feature>
<dbReference type="HAMAP" id="MF_00092">
    <property type="entry name" value="MutS2"/>
    <property type="match status" value="1"/>
</dbReference>
<dbReference type="GO" id="GO:0016887">
    <property type="term" value="F:ATP hydrolysis activity"/>
    <property type="evidence" value="ECO:0007669"/>
    <property type="project" value="InterPro"/>
</dbReference>
<dbReference type="PANTHER" id="PTHR48466:SF2">
    <property type="entry name" value="OS10G0509000 PROTEIN"/>
    <property type="match status" value="1"/>
</dbReference>
<accession>A0AAE3HEN9</accession>
<dbReference type="SMART" id="SM00463">
    <property type="entry name" value="SMR"/>
    <property type="match status" value="1"/>
</dbReference>
<keyword evidence="1 8" id="KW-0540">Nuclease</keyword>
<reference evidence="11" key="1">
    <citation type="submission" date="2022-07" db="EMBL/GenBank/DDBJ databases">
        <title>Enhanced cultured diversity of the mouse gut microbiota enables custom-made synthetic communities.</title>
        <authorList>
            <person name="Afrizal A."/>
        </authorList>
    </citation>
    <scope>NUCLEOTIDE SEQUENCE</scope>
    <source>
        <strain evidence="11">DSM 28593</strain>
    </source>
</reference>
<dbReference type="FunFam" id="3.40.50.300:FF:000830">
    <property type="entry name" value="Endonuclease MutS2"/>
    <property type="match status" value="1"/>
</dbReference>
<dbReference type="InterPro" id="IPR002625">
    <property type="entry name" value="Smr_dom"/>
</dbReference>
<dbReference type="SUPFAM" id="SSF48334">
    <property type="entry name" value="DNA repair protein MutS, domain III"/>
    <property type="match status" value="1"/>
</dbReference>
<comment type="subunit">
    <text evidence="8">Homodimer. Binds to stalled ribosomes, contacting rRNA.</text>
</comment>
<dbReference type="PROSITE" id="PS00486">
    <property type="entry name" value="DNA_MISMATCH_REPAIR_2"/>
    <property type="match status" value="1"/>
</dbReference>
<dbReference type="GO" id="GO:0140664">
    <property type="term" value="F:ATP-dependent DNA damage sensor activity"/>
    <property type="evidence" value="ECO:0007669"/>
    <property type="project" value="InterPro"/>
</dbReference>
<dbReference type="PIRSF" id="PIRSF005814">
    <property type="entry name" value="MutS_YshD"/>
    <property type="match status" value="1"/>
</dbReference>
<keyword evidence="5 8" id="KW-0067">ATP-binding</keyword>
<dbReference type="AlphaFoldDB" id="A0AAE3HEN9"/>
<dbReference type="EMBL" id="JANKAS010000001">
    <property type="protein sequence ID" value="MCR1897769.1"/>
    <property type="molecule type" value="Genomic_DNA"/>
</dbReference>
<comment type="function">
    <text evidence="8">Acts as a ribosome collision sensor, splitting the ribosome into its 2 subunits. Detects stalled/collided 70S ribosomes which it binds and splits by an ATP-hydrolysis driven conformational change. Acts upstream of the ribosome quality control system (RQC), a ribosome-associated complex that mediates the extraction of incompletely synthesized nascent chains from stalled ribosomes and their subsequent degradation. Probably generates substrates for RQC.</text>
</comment>
<dbReference type="InterPro" id="IPR027417">
    <property type="entry name" value="P-loop_NTPase"/>
</dbReference>
<evidence type="ECO:0000256" key="6">
    <source>
        <dbReference type="ARBA" id="ARBA00022884"/>
    </source>
</evidence>
<evidence type="ECO:0000313" key="11">
    <source>
        <dbReference type="EMBL" id="MCR1897769.1"/>
    </source>
</evidence>
<keyword evidence="8 11" id="KW-0255">Endonuclease</keyword>
<dbReference type="Proteomes" id="UP001205748">
    <property type="component" value="Unassembled WGS sequence"/>
</dbReference>
<name>A0AAE3HEN9_9FIRM</name>
<evidence type="ECO:0000256" key="7">
    <source>
        <dbReference type="ARBA" id="ARBA00023125"/>
    </source>
</evidence>
<feature type="coiled-coil region" evidence="9">
    <location>
        <begin position="523"/>
        <end position="630"/>
    </location>
</feature>
<dbReference type="GO" id="GO:0030983">
    <property type="term" value="F:mismatched DNA binding"/>
    <property type="evidence" value="ECO:0007669"/>
    <property type="project" value="InterPro"/>
</dbReference>
<sequence length="792" mass="89561">MNEKSLRVLEYFKIIEEVSQYANSPLGREKILSLRPITDLEKVRGKLQETTESVAIVLQKGRIPLEGLTDIGPFLKKAKIGSILSPGELLKIARSLKICENVKDYIKEERNQISPYPIISSIIEELVELPGLTKELLRVIIGEDELSDHASPTLHRIRKQIQGKNNALRDKLNKMIHSTHYQKYLQEPIVTLRGDRYVIPVKQEYRANVAGLIHDQSSSGATLFIEPMSIVEMNNDLKTLIGQEEEEIERILIEFTGIIENNYEVISNNFELLGKLDAIFAKGNYSLNIRGSEPLLNHEGYINFKQARHPLIPDKDVMPSDIFLGRDFHTLLITGPNTGGKTVTLKTIGLLCLMGQSGLHIPVKDGSEMAIFHKVFADIGDEQSIEQSLSTFSSHMTNIVDILDEVDERSLVLFDELGAGTDPTEGAALAMSILDFLHKKNIRTVATTHYSELKEYALSTQGIENAAVEFNIETLRPTYILQIGLPGKSNAFEISKRLGLMNEVINQAREYISQEDIQFEDLLLDIETKRKQIEEESIRIKNKRLEIENLKNQLEEKELRFNEKKDKLMQRAREEALEIVKEAKTQMDEIITELRRLEKEQILKGHNKSIENAKKQLRESENDIQKELAKAGVPRISYSVPKDLKPGDEVLITTLNQKGFVLSLPDDKDEVQIQAGIMKINVHINNLSKLNNKKEKTFMQKTSRTIKAKTISISPQLDLRGKTTEEAILDTDKYLDDAYLANLGTITIIHGKGTGALRKSIHDLLKSHTHVKDYRIGKYNEGGEGATIVSIK</sequence>
<evidence type="ECO:0000256" key="3">
    <source>
        <dbReference type="ARBA" id="ARBA00022741"/>
    </source>
</evidence>
<dbReference type="EC" id="3.6.4.-" evidence="8"/>
<evidence type="ECO:0000256" key="1">
    <source>
        <dbReference type="ARBA" id="ARBA00022722"/>
    </source>
</evidence>
<organism evidence="11 12">
    <name type="scientific">Irregularibacter muris</name>
    <dbReference type="NCBI Taxonomy" id="1796619"/>
    <lineage>
        <taxon>Bacteria</taxon>
        <taxon>Bacillati</taxon>
        <taxon>Bacillota</taxon>
        <taxon>Clostridia</taxon>
        <taxon>Eubacteriales</taxon>
        <taxon>Eubacteriaceae</taxon>
        <taxon>Irregularibacter</taxon>
    </lineage>
</organism>
<dbReference type="SUPFAM" id="SSF52540">
    <property type="entry name" value="P-loop containing nucleoside triphosphate hydrolases"/>
    <property type="match status" value="1"/>
</dbReference>
<dbReference type="InterPro" id="IPR036187">
    <property type="entry name" value="DNA_mismatch_repair_MutS_sf"/>
</dbReference>
<evidence type="ECO:0000259" key="10">
    <source>
        <dbReference type="PROSITE" id="PS50828"/>
    </source>
</evidence>
<gene>
    <name evidence="8" type="primary">mutS2</name>
    <name evidence="8" type="synonym">rqcU</name>
    <name evidence="11" type="ORF">NSA47_02045</name>
</gene>
<dbReference type="CDD" id="cd03280">
    <property type="entry name" value="ABC_MutS2"/>
    <property type="match status" value="1"/>
</dbReference>
<dbReference type="SMART" id="SM00533">
    <property type="entry name" value="MUTSd"/>
    <property type="match status" value="1"/>
</dbReference>
<dbReference type="Pfam" id="PF00488">
    <property type="entry name" value="MutS_V"/>
    <property type="match status" value="1"/>
</dbReference>
<dbReference type="Gene3D" id="3.40.50.300">
    <property type="entry name" value="P-loop containing nucleotide triphosphate hydrolases"/>
    <property type="match status" value="1"/>
</dbReference>
<feature type="binding site" evidence="8">
    <location>
        <begin position="335"/>
        <end position="342"/>
    </location>
    <ligand>
        <name>ATP</name>
        <dbReference type="ChEBI" id="CHEBI:30616"/>
    </ligand>
</feature>
<dbReference type="Pfam" id="PF20297">
    <property type="entry name" value="MSSS"/>
    <property type="match status" value="1"/>
</dbReference>
<keyword evidence="6 8" id="KW-0694">RNA-binding</keyword>
<evidence type="ECO:0000256" key="4">
    <source>
        <dbReference type="ARBA" id="ARBA00022801"/>
    </source>
</evidence>
<evidence type="ECO:0000256" key="9">
    <source>
        <dbReference type="SAM" id="Coils"/>
    </source>
</evidence>
<dbReference type="GO" id="GO:0019843">
    <property type="term" value="F:rRNA binding"/>
    <property type="evidence" value="ECO:0007669"/>
    <property type="project" value="UniProtKB-UniRule"/>
</dbReference>
<evidence type="ECO:0000256" key="8">
    <source>
        <dbReference type="HAMAP-Rule" id="MF_00092"/>
    </source>
</evidence>
<dbReference type="RefSeq" id="WP_257529187.1">
    <property type="nucleotide sequence ID" value="NZ_JANKAS010000001.1"/>
</dbReference>
<evidence type="ECO:0000313" key="12">
    <source>
        <dbReference type="Proteomes" id="UP001205748"/>
    </source>
</evidence>
<dbReference type="InterPro" id="IPR046893">
    <property type="entry name" value="MSSS"/>
</dbReference>
<keyword evidence="4 8" id="KW-0378">Hydrolase</keyword>
<dbReference type="InterPro" id="IPR007696">
    <property type="entry name" value="DNA_mismatch_repair_MutS_core"/>
</dbReference>
<dbReference type="GO" id="GO:0004519">
    <property type="term" value="F:endonuclease activity"/>
    <property type="evidence" value="ECO:0007669"/>
    <property type="project" value="UniProtKB-UniRule"/>
</dbReference>
<dbReference type="EC" id="3.1.-.-" evidence="8"/>
<comment type="similarity">
    <text evidence="8">Belongs to the DNA mismatch repair MutS family. MutS2 subfamily.</text>
</comment>
<dbReference type="GO" id="GO:0072344">
    <property type="term" value="P:rescue of stalled ribosome"/>
    <property type="evidence" value="ECO:0007669"/>
    <property type="project" value="UniProtKB-UniRule"/>
</dbReference>
<proteinExistence type="inferred from homology"/>
<dbReference type="GO" id="GO:0045910">
    <property type="term" value="P:negative regulation of DNA recombination"/>
    <property type="evidence" value="ECO:0007669"/>
    <property type="project" value="InterPro"/>
</dbReference>
<keyword evidence="12" id="KW-1185">Reference proteome</keyword>
<dbReference type="GO" id="GO:0043023">
    <property type="term" value="F:ribosomal large subunit binding"/>
    <property type="evidence" value="ECO:0007669"/>
    <property type="project" value="UniProtKB-UniRule"/>
</dbReference>
<dbReference type="PANTHER" id="PTHR48466">
    <property type="entry name" value="OS10G0509000 PROTEIN-RELATED"/>
    <property type="match status" value="1"/>
</dbReference>
<keyword evidence="2 8" id="KW-0699">rRNA-binding</keyword>
<dbReference type="InterPro" id="IPR045076">
    <property type="entry name" value="MutS"/>
</dbReference>